<dbReference type="Pfam" id="PF01569">
    <property type="entry name" value="PAP2"/>
    <property type="match status" value="1"/>
</dbReference>
<feature type="transmembrane region" description="Helical" evidence="2">
    <location>
        <begin position="180"/>
        <end position="199"/>
    </location>
</feature>
<feature type="transmembrane region" description="Helical" evidence="2">
    <location>
        <begin position="89"/>
        <end position="111"/>
    </location>
</feature>
<dbReference type="InterPro" id="IPR000326">
    <property type="entry name" value="PAP2/HPO"/>
</dbReference>
<evidence type="ECO:0000259" key="3">
    <source>
        <dbReference type="SMART" id="SM00014"/>
    </source>
</evidence>
<evidence type="ECO:0000313" key="5">
    <source>
        <dbReference type="Proteomes" id="UP000318538"/>
    </source>
</evidence>
<keyword evidence="2" id="KW-0472">Membrane</keyword>
<protein>
    <submittedName>
        <fullName evidence="4">PAP2 superfamily protein</fullName>
    </submittedName>
</protein>
<feature type="compositionally biased region" description="Polar residues" evidence="1">
    <location>
        <begin position="15"/>
        <end position="25"/>
    </location>
</feature>
<dbReference type="InterPro" id="IPR036938">
    <property type="entry name" value="PAP2/HPO_sf"/>
</dbReference>
<name>A0A517N6C2_9BACT</name>
<feature type="transmembrane region" description="Helical" evidence="2">
    <location>
        <begin position="47"/>
        <end position="69"/>
    </location>
</feature>
<keyword evidence="2" id="KW-1133">Transmembrane helix</keyword>
<dbReference type="Gene3D" id="1.20.144.10">
    <property type="entry name" value="Phosphatidic acid phosphatase type 2/haloperoxidase"/>
    <property type="match status" value="1"/>
</dbReference>
<reference evidence="4 5" key="1">
    <citation type="submission" date="2019-02" db="EMBL/GenBank/DDBJ databases">
        <title>Deep-cultivation of Planctomycetes and their phenomic and genomic characterization uncovers novel biology.</title>
        <authorList>
            <person name="Wiegand S."/>
            <person name="Jogler M."/>
            <person name="Boedeker C."/>
            <person name="Pinto D."/>
            <person name="Vollmers J."/>
            <person name="Rivas-Marin E."/>
            <person name="Kohn T."/>
            <person name="Peeters S.H."/>
            <person name="Heuer A."/>
            <person name="Rast P."/>
            <person name="Oberbeckmann S."/>
            <person name="Bunk B."/>
            <person name="Jeske O."/>
            <person name="Meyerdierks A."/>
            <person name="Storesund J.E."/>
            <person name="Kallscheuer N."/>
            <person name="Luecker S."/>
            <person name="Lage O.M."/>
            <person name="Pohl T."/>
            <person name="Merkel B.J."/>
            <person name="Hornburger P."/>
            <person name="Mueller R.-W."/>
            <person name="Bruemmer F."/>
            <person name="Labrenz M."/>
            <person name="Spormann A.M."/>
            <person name="Op den Camp H."/>
            <person name="Overmann J."/>
            <person name="Amann R."/>
            <person name="Jetten M.S.M."/>
            <person name="Mascher T."/>
            <person name="Medema M.H."/>
            <person name="Devos D.P."/>
            <person name="Kaster A.-K."/>
            <person name="Ovreas L."/>
            <person name="Rohde M."/>
            <person name="Galperin M.Y."/>
            <person name="Jogler C."/>
        </authorList>
    </citation>
    <scope>NUCLEOTIDE SEQUENCE [LARGE SCALE GENOMIC DNA]</scope>
    <source>
        <strain evidence="4 5">K22_7</strain>
    </source>
</reference>
<accession>A0A517N6C2</accession>
<proteinExistence type="predicted"/>
<evidence type="ECO:0000256" key="1">
    <source>
        <dbReference type="SAM" id="MobiDB-lite"/>
    </source>
</evidence>
<evidence type="ECO:0000313" key="4">
    <source>
        <dbReference type="EMBL" id="QDT02686.1"/>
    </source>
</evidence>
<feature type="transmembrane region" description="Helical" evidence="2">
    <location>
        <begin position="123"/>
        <end position="141"/>
    </location>
</feature>
<dbReference type="SMART" id="SM00014">
    <property type="entry name" value="acidPPc"/>
    <property type="match status" value="1"/>
</dbReference>
<keyword evidence="2" id="KW-0812">Transmembrane</keyword>
<organism evidence="4 5">
    <name type="scientific">Rubripirellula lacrimiformis</name>
    <dbReference type="NCBI Taxonomy" id="1930273"/>
    <lineage>
        <taxon>Bacteria</taxon>
        <taxon>Pseudomonadati</taxon>
        <taxon>Planctomycetota</taxon>
        <taxon>Planctomycetia</taxon>
        <taxon>Pirellulales</taxon>
        <taxon>Pirellulaceae</taxon>
        <taxon>Rubripirellula</taxon>
    </lineage>
</organism>
<keyword evidence="5" id="KW-1185">Reference proteome</keyword>
<dbReference type="SUPFAM" id="SSF48317">
    <property type="entry name" value="Acid phosphatase/Vanadium-dependent haloperoxidase"/>
    <property type="match status" value="1"/>
</dbReference>
<dbReference type="KEGG" id="rlc:K227x_10640"/>
<feature type="region of interest" description="Disordered" evidence="1">
    <location>
        <begin position="1"/>
        <end position="25"/>
    </location>
</feature>
<sequence>MDQSSHVPRDAKNRSALNKPTTEPSMTIPMIRDAVPVRSTDSVFGSLRLLTLLWGSMVAVLMIPLTTLIDVPIATWVSENPMPGWGQNVLGVAALYSQGLGVLLIIGLVVFAMPSRRRGVARLAVLGLGAGLWANLAKVFVMRPRPGSLQFDALNNEFAWIWNFDWTLVHLATFDPGTRAFPSASLATATALTVGLWGLTPKVRPIAVFLCIGTMLQRVLCGAHFASDLFGSAAVALAWAFICGHPRLLGSVFDRIEGRVRFSPQTAVATVPAGAEATTDSASSADQARAA</sequence>
<gene>
    <name evidence="4" type="ORF">K227x_10640</name>
</gene>
<evidence type="ECO:0000256" key="2">
    <source>
        <dbReference type="SAM" id="Phobius"/>
    </source>
</evidence>
<dbReference type="Proteomes" id="UP000318538">
    <property type="component" value="Chromosome"/>
</dbReference>
<dbReference type="EMBL" id="CP036525">
    <property type="protein sequence ID" value="QDT02686.1"/>
    <property type="molecule type" value="Genomic_DNA"/>
</dbReference>
<feature type="domain" description="Phosphatidic acid phosphatase type 2/haloperoxidase" evidence="3">
    <location>
        <begin position="121"/>
        <end position="244"/>
    </location>
</feature>
<dbReference type="AlphaFoldDB" id="A0A517N6C2"/>